<accession>A0A174N647</accession>
<dbReference type="Pfam" id="PF13155">
    <property type="entry name" value="Toprim_2"/>
    <property type="match status" value="1"/>
</dbReference>
<dbReference type="RefSeq" id="WP_009258148.1">
    <property type="nucleotide sequence ID" value="NZ_JAJCIK010000006.1"/>
</dbReference>
<proteinExistence type="predicted"/>
<dbReference type="EMBL" id="WKPR01000005">
    <property type="protein sequence ID" value="MSB19280.1"/>
    <property type="molecule type" value="Genomic_DNA"/>
</dbReference>
<gene>
    <name evidence="2" type="ORF">GKE97_07085</name>
</gene>
<evidence type="ECO:0000259" key="1">
    <source>
        <dbReference type="Pfam" id="PF13154"/>
    </source>
</evidence>
<sequence>MPYYDSEAIERARQVDLLTYLQTCEPQELVHVSGNVYCTKTHDSLRISNGKWCWFSRGIGGYSALDYLIKVNGYSFMDAMETITGRAAIRPPSFVPAPKEEKPKHLLLPQAAPDNRAMVDYLKKRGIDQEVIDYCIQTGRLYESRNKGHSNVVFVGFDKDGKARFGCLRGIGEGRFHGDLSGSDKHYSFALPACVENPAIHLCESAIDVMSYATLCKLDGIDWRRHNLLSLAGIYQPKKVLAESKLPVALIRFLEDHPSVKTIYLHLDNDGPGRLATKAIMAVIPKEYEVKNRPPPTGKDVNDTLCHRLGIPIRCSNGKEHER</sequence>
<dbReference type="Gene3D" id="3.40.1360.10">
    <property type="match status" value="1"/>
</dbReference>
<evidence type="ECO:0000313" key="2">
    <source>
        <dbReference type="EMBL" id="MSB19280.1"/>
    </source>
</evidence>
<feature type="domain" description="DUF3991" evidence="1">
    <location>
        <begin position="121"/>
        <end position="191"/>
    </location>
</feature>
<dbReference type="SUPFAM" id="SSF57783">
    <property type="entry name" value="Zinc beta-ribbon"/>
    <property type="match status" value="1"/>
</dbReference>
<dbReference type="Proteomes" id="UP000434475">
    <property type="component" value="Unassembled WGS sequence"/>
</dbReference>
<evidence type="ECO:0000313" key="3">
    <source>
        <dbReference type="Proteomes" id="UP000434475"/>
    </source>
</evidence>
<dbReference type="Pfam" id="PF13154">
    <property type="entry name" value="DUF3991"/>
    <property type="match status" value="1"/>
</dbReference>
<protein>
    <submittedName>
        <fullName evidence="2">DUF3991 domain-containing protein</fullName>
    </submittedName>
</protein>
<comment type="caution">
    <text evidence="2">The sequence shown here is derived from an EMBL/GenBank/DDBJ whole genome shotgun (WGS) entry which is preliminary data.</text>
</comment>
<dbReference type="InterPro" id="IPR025054">
    <property type="entry name" value="DUF3991"/>
</dbReference>
<organism evidence="2 3">
    <name type="scientific">Flavonifractor plautii</name>
    <name type="common">Fusobacterium plautii</name>
    <dbReference type="NCBI Taxonomy" id="292800"/>
    <lineage>
        <taxon>Bacteria</taxon>
        <taxon>Bacillati</taxon>
        <taxon>Bacillota</taxon>
        <taxon>Clostridia</taxon>
        <taxon>Eubacteriales</taxon>
        <taxon>Oscillospiraceae</taxon>
        <taxon>Flavonifractor</taxon>
    </lineage>
</organism>
<name>A0A174N647_FLAPL</name>
<reference evidence="2 3" key="1">
    <citation type="journal article" date="2019" name="Nat. Med.">
        <title>A library of human gut bacterial isolates paired with longitudinal multiomics data enables mechanistic microbiome research.</title>
        <authorList>
            <person name="Poyet M."/>
            <person name="Groussin M."/>
            <person name="Gibbons S.M."/>
            <person name="Avila-Pacheco J."/>
            <person name="Jiang X."/>
            <person name="Kearney S.M."/>
            <person name="Perrotta A.R."/>
            <person name="Berdy B."/>
            <person name="Zhao S."/>
            <person name="Lieberman T.D."/>
            <person name="Swanson P.K."/>
            <person name="Smith M."/>
            <person name="Roesemann S."/>
            <person name="Alexander J.E."/>
            <person name="Rich S.A."/>
            <person name="Livny J."/>
            <person name="Vlamakis H."/>
            <person name="Clish C."/>
            <person name="Bullock K."/>
            <person name="Deik A."/>
            <person name="Scott J."/>
            <person name="Pierce K.A."/>
            <person name="Xavier R.J."/>
            <person name="Alm E.J."/>
        </authorList>
    </citation>
    <scope>NUCLEOTIDE SEQUENCE [LARGE SCALE GENOMIC DNA]</scope>
    <source>
        <strain evidence="2 3">BIOML-A2</strain>
    </source>
</reference>
<dbReference type="AlphaFoldDB" id="A0A174N647"/>